<evidence type="ECO:0000313" key="1">
    <source>
        <dbReference type="EMBL" id="QMV43537.1"/>
    </source>
</evidence>
<dbReference type="Proteomes" id="UP000515679">
    <property type="component" value="Chromosome"/>
</dbReference>
<proteinExistence type="predicted"/>
<keyword evidence="2" id="KW-1185">Reference proteome</keyword>
<organism evidence="1 2">
    <name type="scientific">Cohnella cholangitidis</name>
    <dbReference type="NCBI Taxonomy" id="2598458"/>
    <lineage>
        <taxon>Bacteria</taxon>
        <taxon>Bacillati</taxon>
        <taxon>Bacillota</taxon>
        <taxon>Bacilli</taxon>
        <taxon>Bacillales</taxon>
        <taxon>Paenibacillaceae</taxon>
        <taxon>Cohnella</taxon>
    </lineage>
</organism>
<dbReference type="AlphaFoldDB" id="A0A7G5C2V3"/>
<dbReference type="EMBL" id="CP041969">
    <property type="protein sequence ID" value="QMV43537.1"/>
    <property type="molecule type" value="Genomic_DNA"/>
</dbReference>
<evidence type="ECO:0000313" key="2">
    <source>
        <dbReference type="Proteomes" id="UP000515679"/>
    </source>
</evidence>
<dbReference type="KEGG" id="cchl:FPL14_21910"/>
<protein>
    <submittedName>
        <fullName evidence="1">Uncharacterized protein</fullName>
    </submittedName>
</protein>
<sequence length="135" mass="15343">MASSASSLKASVIAAREIRYDPELRTHHLNHVLNHLTVPTFPFIASCDLLVKLTFDNRESETQIEIQVKDDDHRVLFSVLKEVRNVRQSGLPSGCDLSLRIPFLIERENLLSVEVKRANDTLAQYDLFVRGISNE</sequence>
<gene>
    <name evidence="1" type="ORF">FPL14_21910</name>
</gene>
<accession>A0A7G5C2V3</accession>
<name>A0A7G5C2V3_9BACL</name>
<dbReference type="RefSeq" id="WP_182299772.1">
    <property type="nucleotide sequence ID" value="NZ_CP041969.1"/>
</dbReference>
<reference evidence="1 2" key="1">
    <citation type="submission" date="2019-07" db="EMBL/GenBank/DDBJ databases">
        <authorList>
            <person name="Kim J.K."/>
            <person name="Cheong H.-M."/>
            <person name="Choi Y."/>
            <person name="Hwang K.J."/>
            <person name="Lee S."/>
            <person name="Choi C."/>
        </authorList>
    </citation>
    <scope>NUCLEOTIDE SEQUENCE [LARGE SCALE GENOMIC DNA]</scope>
    <source>
        <strain evidence="1 2">KS 22</strain>
    </source>
</reference>